<evidence type="ECO:0000256" key="8">
    <source>
        <dbReference type="PROSITE-ProRule" id="PRU00169"/>
    </source>
</evidence>
<dbReference type="Pfam" id="PF00512">
    <property type="entry name" value="HisKA"/>
    <property type="match status" value="1"/>
</dbReference>
<evidence type="ECO:0000313" key="13">
    <source>
        <dbReference type="Proteomes" id="UP001600943"/>
    </source>
</evidence>
<protein>
    <recommendedName>
        <fullName evidence="3">Stage 0 sporulation protein A homolog</fullName>
        <ecNumber evidence="2">2.7.13.3</ecNumber>
    </recommendedName>
</protein>
<comment type="catalytic activity">
    <reaction evidence="1">
        <text>ATP + protein L-histidine = ADP + protein N-phospho-L-histidine.</text>
        <dbReference type="EC" id="2.7.13.3"/>
    </reaction>
</comment>
<dbReference type="Pfam" id="PF00072">
    <property type="entry name" value="Response_reg"/>
    <property type="match status" value="2"/>
</dbReference>
<dbReference type="SMART" id="SM00387">
    <property type="entry name" value="HATPase_c"/>
    <property type="match status" value="1"/>
</dbReference>
<dbReference type="InterPro" id="IPR011006">
    <property type="entry name" value="CheY-like_superfamily"/>
</dbReference>
<keyword evidence="9" id="KW-1133">Transmembrane helix</keyword>
<keyword evidence="5" id="KW-0808">Transferase</keyword>
<evidence type="ECO:0000256" key="1">
    <source>
        <dbReference type="ARBA" id="ARBA00000085"/>
    </source>
</evidence>
<keyword evidence="9" id="KW-0472">Membrane</keyword>
<evidence type="ECO:0000259" key="10">
    <source>
        <dbReference type="PROSITE" id="PS50109"/>
    </source>
</evidence>
<sequence length="873" mass="97547">MKKVENKKTMDQLQKGQHLSTLSTVVLILLMLIYLIMTIESSAMLAKQTDIISDHPFEVVIAVGDTTQYISEMNLRTGRLQRHHNAEDVEITTAELEKLQASIQEPLDKIEELYLGDRRDIRALRDTLTSLEIKQKNFLEYVANEMVTGEEIEVYEQKHLDPLYSKALKEAERITTVAQEKKVGYGETSESLRKITLVSSIILMVLMVGTLLVSQSVLRRQRRELVYRNKLFDDLSMSIDDTFLIRDAETGEIQYCALNMERVLGANPDTGDTYQGLKKEDAEIFNQAIANPAFVSPFEKTVEYTRPDGEKRWMLIRIYKIQASAHSQFISVFSDRTDEIQSHQALQDAMLSAQQANMAKSDFLSRMSHEIRTPLNAIIGMMTIAAAHVTDPVRVGNCITTAVLSSKQLLLIINDVLDMSKIDSNKMVIQNEPFDIFQVVNAFVSTVFAQAKAKEIEFTEIMEGFGEHTVFVGDELRLSQILLNLSSNAVKFTPPGGKIHLSVTRIGTKNKVDMIRFVLSDTGIGMTPDAAERIFQPFEQADATIAGRFGGTGLGMSITQNLVSLMNGSIHVDSEQGKGSSFLVDIPFLRGEDKFDEPDFENQNLSAMIVDDDLQVCEQTVSLMEKIKIYAEYRMSGTEAIERLKEVRRQGGDFDICLLDWKMPDMDGVELARLIRREIGADVPIVMISAYDVSEIEDEARKAGVNGFLPKPLYRSSVYHAIRDAVEGTIMPGVVEKPLEGKYLLLVEDNVINREIAEVLLQDKGAKVQHAANGQEALEVFLSSKPGEFDAILMDVQMPVMNGYEAAQRIRASSHPQAIRIPIIAVTANAFSDDISAALAAGMNAHVSKPMDIRQLCEVLDEVIEKAGEKIKK</sequence>
<feature type="domain" description="Response regulatory" evidence="11">
    <location>
        <begin position="743"/>
        <end position="864"/>
    </location>
</feature>
<dbReference type="InterPro" id="IPR001789">
    <property type="entry name" value="Sig_transdc_resp-reg_receiver"/>
</dbReference>
<evidence type="ECO:0000256" key="4">
    <source>
        <dbReference type="ARBA" id="ARBA00022553"/>
    </source>
</evidence>
<organism evidence="12 13">
    <name type="scientific">Blautia hominis</name>
    <dbReference type="NCBI Taxonomy" id="2025493"/>
    <lineage>
        <taxon>Bacteria</taxon>
        <taxon>Bacillati</taxon>
        <taxon>Bacillota</taxon>
        <taxon>Clostridia</taxon>
        <taxon>Lachnospirales</taxon>
        <taxon>Lachnospiraceae</taxon>
        <taxon>Blautia</taxon>
    </lineage>
</organism>
<dbReference type="Gene3D" id="3.30.450.20">
    <property type="entry name" value="PAS domain"/>
    <property type="match status" value="1"/>
</dbReference>
<dbReference type="Gene3D" id="3.30.565.10">
    <property type="entry name" value="Histidine kinase-like ATPase, C-terminal domain"/>
    <property type="match status" value="1"/>
</dbReference>
<reference evidence="12 13" key="1">
    <citation type="submission" date="2024-04" db="EMBL/GenBank/DDBJ databases">
        <title>Defined microbial consortia suppress multidrug-resistant proinflammatory Enterobacteriaceae via ecological control.</title>
        <authorList>
            <person name="Furuichi M."/>
            <person name="Kawaguchi T."/>
            <person name="Pust M."/>
            <person name="Yasuma K."/>
            <person name="Plichta D."/>
            <person name="Hasegawa N."/>
            <person name="Ohya T."/>
            <person name="Bhattarai S."/>
            <person name="Sasajima S."/>
            <person name="Aoto Y."/>
            <person name="Tuganbaev T."/>
            <person name="Yaginuma M."/>
            <person name="Ueda M."/>
            <person name="Okahashi N."/>
            <person name="Amafuji K."/>
            <person name="Kiridooshi Y."/>
            <person name="Sugita K."/>
            <person name="Strazar M."/>
            <person name="Skelly A."/>
            <person name="Suda W."/>
            <person name="Hattori M."/>
            <person name="Nakamoto N."/>
            <person name="Caballero S."/>
            <person name="Norman J."/>
            <person name="Olle B."/>
            <person name="Tanoue T."/>
            <person name="Arita M."/>
            <person name="Bucci V."/>
            <person name="Atarashi K."/>
            <person name="Xavier R."/>
            <person name="Honda K."/>
        </authorList>
    </citation>
    <scope>NUCLEOTIDE SEQUENCE [LARGE SCALE GENOMIC DNA]</scope>
    <source>
        <strain evidence="13">k04-0078-D8-1</strain>
    </source>
</reference>
<feature type="modified residue" description="4-aspartylphosphate" evidence="8">
    <location>
        <position position="795"/>
    </location>
</feature>
<feature type="domain" description="Histidine kinase" evidence="10">
    <location>
        <begin position="366"/>
        <end position="590"/>
    </location>
</feature>
<dbReference type="InterPro" id="IPR005467">
    <property type="entry name" value="His_kinase_dom"/>
</dbReference>
<dbReference type="EMBL" id="BAABYW010000001">
    <property type="protein sequence ID" value="GAA6409455.1"/>
    <property type="molecule type" value="Genomic_DNA"/>
</dbReference>
<feature type="transmembrane region" description="Helical" evidence="9">
    <location>
        <begin position="197"/>
        <end position="218"/>
    </location>
</feature>
<proteinExistence type="predicted"/>
<keyword evidence="6" id="KW-0902">Two-component regulatory system</keyword>
<dbReference type="SUPFAM" id="SSF55785">
    <property type="entry name" value="PYP-like sensor domain (PAS domain)"/>
    <property type="match status" value="1"/>
</dbReference>
<dbReference type="Gene3D" id="3.40.50.2300">
    <property type="match status" value="2"/>
</dbReference>
<dbReference type="CDD" id="cd16922">
    <property type="entry name" value="HATPase_EvgS-ArcB-TorS-like"/>
    <property type="match status" value="1"/>
</dbReference>
<dbReference type="InterPro" id="IPR003661">
    <property type="entry name" value="HisK_dim/P_dom"/>
</dbReference>
<feature type="modified residue" description="4-aspartylphosphate" evidence="8">
    <location>
        <position position="660"/>
    </location>
</feature>
<dbReference type="Gene3D" id="1.10.287.130">
    <property type="match status" value="1"/>
</dbReference>
<dbReference type="RefSeq" id="WP_390407184.1">
    <property type="nucleotide sequence ID" value="NZ_BAABYW010000001.1"/>
</dbReference>
<dbReference type="PRINTS" id="PR00344">
    <property type="entry name" value="BCTRLSENSOR"/>
</dbReference>
<comment type="function">
    <text evidence="7">May play the central regulatory role in sporulation. It may be an element of the effector pathway responsible for the activation of sporulation genes in response to nutritional stress. Spo0A may act in concert with spo0H (a sigma factor) to control the expression of some genes that are critical to the sporulation process.</text>
</comment>
<keyword evidence="5" id="KW-0418">Kinase</keyword>
<evidence type="ECO:0000256" key="7">
    <source>
        <dbReference type="ARBA" id="ARBA00024867"/>
    </source>
</evidence>
<evidence type="ECO:0000256" key="5">
    <source>
        <dbReference type="ARBA" id="ARBA00022777"/>
    </source>
</evidence>
<dbReference type="CDD" id="cd00130">
    <property type="entry name" value="PAS"/>
    <property type="match status" value="1"/>
</dbReference>
<evidence type="ECO:0000256" key="2">
    <source>
        <dbReference type="ARBA" id="ARBA00012438"/>
    </source>
</evidence>
<dbReference type="PROSITE" id="PS50109">
    <property type="entry name" value="HIS_KIN"/>
    <property type="match status" value="1"/>
</dbReference>
<feature type="domain" description="Response regulatory" evidence="11">
    <location>
        <begin position="606"/>
        <end position="726"/>
    </location>
</feature>
<keyword evidence="4 8" id="KW-0597">Phosphoprotein</keyword>
<evidence type="ECO:0000256" key="9">
    <source>
        <dbReference type="SAM" id="Phobius"/>
    </source>
</evidence>
<name>A0ABQ0BDA8_9FIRM</name>
<evidence type="ECO:0000256" key="6">
    <source>
        <dbReference type="ARBA" id="ARBA00023012"/>
    </source>
</evidence>
<dbReference type="SUPFAM" id="SSF55874">
    <property type="entry name" value="ATPase domain of HSP90 chaperone/DNA topoisomerase II/histidine kinase"/>
    <property type="match status" value="1"/>
</dbReference>
<evidence type="ECO:0000313" key="12">
    <source>
        <dbReference type="EMBL" id="GAA6409455.1"/>
    </source>
</evidence>
<evidence type="ECO:0000259" key="11">
    <source>
        <dbReference type="PROSITE" id="PS50110"/>
    </source>
</evidence>
<dbReference type="SUPFAM" id="SSF52172">
    <property type="entry name" value="CheY-like"/>
    <property type="match status" value="2"/>
</dbReference>
<dbReference type="InterPro" id="IPR003594">
    <property type="entry name" value="HATPase_dom"/>
</dbReference>
<dbReference type="InterPro" id="IPR000014">
    <property type="entry name" value="PAS"/>
</dbReference>
<dbReference type="PROSITE" id="PS50110">
    <property type="entry name" value="RESPONSE_REGULATORY"/>
    <property type="match status" value="2"/>
</dbReference>
<dbReference type="SUPFAM" id="SSF47384">
    <property type="entry name" value="Homodimeric domain of signal transducing histidine kinase"/>
    <property type="match status" value="1"/>
</dbReference>
<keyword evidence="13" id="KW-1185">Reference proteome</keyword>
<dbReference type="EC" id="2.7.13.3" evidence="2"/>
<gene>
    <name evidence="12" type="ORF">K040078D81_35720</name>
</gene>
<keyword evidence="9" id="KW-0812">Transmembrane</keyword>
<accession>A0ABQ0BDA8</accession>
<dbReference type="InterPro" id="IPR036890">
    <property type="entry name" value="HATPase_C_sf"/>
</dbReference>
<comment type="caution">
    <text evidence="12">The sequence shown here is derived from an EMBL/GenBank/DDBJ whole genome shotgun (WGS) entry which is preliminary data.</text>
</comment>
<dbReference type="InterPro" id="IPR004358">
    <property type="entry name" value="Sig_transdc_His_kin-like_C"/>
</dbReference>
<dbReference type="InterPro" id="IPR035965">
    <property type="entry name" value="PAS-like_dom_sf"/>
</dbReference>
<evidence type="ECO:0000256" key="3">
    <source>
        <dbReference type="ARBA" id="ARBA00018672"/>
    </source>
</evidence>
<dbReference type="PANTHER" id="PTHR45339">
    <property type="entry name" value="HYBRID SIGNAL TRANSDUCTION HISTIDINE KINASE J"/>
    <property type="match status" value="1"/>
</dbReference>
<dbReference type="SMART" id="SM00388">
    <property type="entry name" value="HisKA"/>
    <property type="match status" value="1"/>
</dbReference>
<dbReference type="SMART" id="SM00448">
    <property type="entry name" value="REC"/>
    <property type="match status" value="2"/>
</dbReference>
<feature type="transmembrane region" description="Helical" evidence="9">
    <location>
        <begin position="21"/>
        <end position="39"/>
    </location>
</feature>
<dbReference type="CDD" id="cd00082">
    <property type="entry name" value="HisKA"/>
    <property type="match status" value="1"/>
</dbReference>
<dbReference type="InterPro" id="IPR036097">
    <property type="entry name" value="HisK_dim/P_sf"/>
</dbReference>
<dbReference type="Pfam" id="PF02518">
    <property type="entry name" value="HATPase_c"/>
    <property type="match status" value="1"/>
</dbReference>
<dbReference type="Proteomes" id="UP001600943">
    <property type="component" value="Unassembled WGS sequence"/>
</dbReference>
<dbReference type="CDD" id="cd17546">
    <property type="entry name" value="REC_hyHK_CKI1_RcsC-like"/>
    <property type="match status" value="2"/>
</dbReference>
<dbReference type="PANTHER" id="PTHR45339:SF1">
    <property type="entry name" value="HYBRID SIGNAL TRANSDUCTION HISTIDINE KINASE J"/>
    <property type="match status" value="1"/>
</dbReference>